<gene>
    <name evidence="9" type="ORF">GCM10022395_01220</name>
</gene>
<dbReference type="Proteomes" id="UP001500954">
    <property type="component" value="Unassembled WGS sequence"/>
</dbReference>
<dbReference type="InterPro" id="IPR023997">
    <property type="entry name" value="TonB-dep_OMP_SusC/RagA_CS"/>
</dbReference>
<evidence type="ECO:0000256" key="5">
    <source>
        <dbReference type="ARBA" id="ARBA00023136"/>
    </source>
</evidence>
<evidence type="ECO:0000256" key="1">
    <source>
        <dbReference type="ARBA" id="ARBA00004571"/>
    </source>
</evidence>
<evidence type="ECO:0000256" key="7">
    <source>
        <dbReference type="PROSITE-ProRule" id="PRU01360"/>
    </source>
</evidence>
<name>A0ABP6WLQ9_9FLAO</name>
<evidence type="ECO:0000256" key="4">
    <source>
        <dbReference type="ARBA" id="ARBA00022692"/>
    </source>
</evidence>
<dbReference type="Gene3D" id="2.60.40.1120">
    <property type="entry name" value="Carboxypeptidase-like, regulatory domain"/>
    <property type="match status" value="1"/>
</dbReference>
<dbReference type="Pfam" id="PF13715">
    <property type="entry name" value="CarbopepD_reg_2"/>
    <property type="match status" value="1"/>
</dbReference>
<keyword evidence="2 7" id="KW-0813">Transport</keyword>
<feature type="domain" description="TonB-dependent receptor plug" evidence="8">
    <location>
        <begin position="234"/>
        <end position="360"/>
    </location>
</feature>
<reference evidence="10" key="1">
    <citation type="journal article" date="2019" name="Int. J. Syst. Evol. Microbiol.">
        <title>The Global Catalogue of Microorganisms (GCM) 10K type strain sequencing project: providing services to taxonomists for standard genome sequencing and annotation.</title>
        <authorList>
            <consortium name="The Broad Institute Genomics Platform"/>
            <consortium name="The Broad Institute Genome Sequencing Center for Infectious Disease"/>
            <person name="Wu L."/>
            <person name="Ma J."/>
        </authorList>
    </citation>
    <scope>NUCLEOTIDE SEQUENCE [LARGE SCALE GENOMIC DNA]</scope>
    <source>
        <strain evidence="10">JCM 17111</strain>
    </source>
</reference>
<dbReference type="InterPro" id="IPR039426">
    <property type="entry name" value="TonB-dep_rcpt-like"/>
</dbReference>
<comment type="subcellular location">
    <subcellularLocation>
        <location evidence="1 7">Cell outer membrane</location>
        <topology evidence="1 7">Multi-pass membrane protein</topology>
    </subcellularLocation>
</comment>
<dbReference type="Gene3D" id="2.170.130.10">
    <property type="entry name" value="TonB-dependent receptor, plug domain"/>
    <property type="match status" value="1"/>
</dbReference>
<accession>A0ABP6WLQ9</accession>
<dbReference type="NCBIfam" id="TIGR04057">
    <property type="entry name" value="SusC_RagA_signa"/>
    <property type="match status" value="1"/>
</dbReference>
<dbReference type="PROSITE" id="PS52016">
    <property type="entry name" value="TONB_DEPENDENT_REC_3"/>
    <property type="match status" value="1"/>
</dbReference>
<dbReference type="Gene3D" id="2.40.170.20">
    <property type="entry name" value="TonB-dependent receptor, beta-barrel domain"/>
    <property type="match status" value="1"/>
</dbReference>
<organism evidence="9 10">
    <name type="scientific">Snuella lapsa</name>
    <dbReference type="NCBI Taxonomy" id="870481"/>
    <lineage>
        <taxon>Bacteria</taxon>
        <taxon>Pseudomonadati</taxon>
        <taxon>Bacteroidota</taxon>
        <taxon>Flavobacteriia</taxon>
        <taxon>Flavobacteriales</taxon>
        <taxon>Flavobacteriaceae</taxon>
        <taxon>Snuella</taxon>
    </lineage>
</organism>
<dbReference type="SUPFAM" id="SSF56935">
    <property type="entry name" value="Porins"/>
    <property type="match status" value="1"/>
</dbReference>
<dbReference type="SUPFAM" id="SSF49464">
    <property type="entry name" value="Carboxypeptidase regulatory domain-like"/>
    <property type="match status" value="1"/>
</dbReference>
<keyword evidence="10" id="KW-1185">Reference proteome</keyword>
<proteinExistence type="inferred from homology"/>
<evidence type="ECO:0000256" key="3">
    <source>
        <dbReference type="ARBA" id="ARBA00022452"/>
    </source>
</evidence>
<evidence type="ECO:0000256" key="2">
    <source>
        <dbReference type="ARBA" id="ARBA00022448"/>
    </source>
</evidence>
<evidence type="ECO:0000256" key="6">
    <source>
        <dbReference type="ARBA" id="ARBA00023237"/>
    </source>
</evidence>
<dbReference type="InterPro" id="IPR036942">
    <property type="entry name" value="Beta-barrel_TonB_sf"/>
</dbReference>
<dbReference type="InterPro" id="IPR008969">
    <property type="entry name" value="CarboxyPept-like_regulatory"/>
</dbReference>
<comment type="similarity">
    <text evidence="7">Belongs to the TonB-dependent receptor family.</text>
</comment>
<dbReference type="InterPro" id="IPR023996">
    <property type="entry name" value="TonB-dep_OMP_SusC/RagA"/>
</dbReference>
<keyword evidence="3 7" id="KW-1134">Transmembrane beta strand</keyword>
<evidence type="ECO:0000313" key="9">
    <source>
        <dbReference type="EMBL" id="GAA3553395.1"/>
    </source>
</evidence>
<dbReference type="Pfam" id="PF07715">
    <property type="entry name" value="Plug"/>
    <property type="match status" value="1"/>
</dbReference>
<comment type="caution">
    <text evidence="9">The sequence shown here is derived from an EMBL/GenBank/DDBJ whole genome shotgun (WGS) entry which is preliminary data.</text>
</comment>
<dbReference type="EMBL" id="BAABCY010000006">
    <property type="protein sequence ID" value="GAA3553395.1"/>
    <property type="molecule type" value="Genomic_DNA"/>
</dbReference>
<evidence type="ECO:0000313" key="10">
    <source>
        <dbReference type="Proteomes" id="UP001500954"/>
    </source>
</evidence>
<sequence length="1184" mass="132425">MKILCKVKSNDFTLFKFDLKMKITSFFILITLFQIHANTYSQSFRISLDLENVAIEKVLEEIETASDFKFFVNTDQVDVKRIVSIKAKKERISKILKYLFDKQPVTFKVIDEQIVLKSNVSKEKTVMPKISPIELSDIKPQEYLIKGKVVDGNAMPMLGVTVLVKGTNTGTSTDFDGNYTLKAKDPNAVLVFSYIGFTTKEIPIADQTTINVTLNESASELDEIVLIGYQKVSKREVTGAVSSVKSDAIEGIPVLNVSGLIATQVPGMQSVTMTGAPAGRGALVIRGNTSIGANIDADIAYSNPLYVVDGVQTSLEDLAGYNVSNQDFLASLNPNDIESIDVLKDASAAAIYGSRGANGVIIIETKKGKSLARPEFTFSSSIGIQPKPELAPMLVGAAERNAKWDMINNWWAPYELQNGTTPMVLSDSLNPAFNNNVDYQGLFYRTGIAQKYNMSMRGGSEETNYRVSLGYDDQEGVVKGTGIKRITFSSNLNFKAGKKFKDQLITRFTYGDQLTGQGNPYYGVQYNYSLNSSLPVNPAGLNSSLFYISEARRKSLKGELNEKLNTDRTYGLTLSNFANLDLTDWLTVNSQLSYVYNSNKKNFYEPSTIRTEGDGFASYSLYNRNNLTADTYLSLFKEFNSGDHQVTGVIGNRVDYNQYETMRLAAFGFGSDAIKVINGRYASDEITGDTDISENALISYYGRGSYMFKNRYRFDGTFSIDGSSRFGEDVRWAKFYSMAGSWTISEEPFFEPLTNVIDYLKVRGSWGINGKQFSENYRRYGAYSLGYGGNTFWANQMNVSSYAGVTGVIPNYNRIGNSALTWEETEQWNIGFDLEMFNHRFNVSFEAYNKSTDQLFFDVSFPAYSGYNYAPANIAGVLNYGWETILRYKVFPRTSDFNLDLTAVFSQNKNFISKLPNGNRDYIGGNYGYVVGRPLNLYKMFINDYIIDDLSQLPVNPFTGEPLTGKAAWAAIRPGFPIWRDLNGDYLLNEEHDQKLATEFSPIPDIQGAFNINFKYKGWYLQAYSQFSFGADIKNTVLNAYLDAYDRTGDAWARRGLADLSAHTFWEQPGDGAAGVDFPALYPTVGSIGGPFYGFRGNQTLWIESGDYWKITNASIGYTFDQKETFMKNIGLTRLRLYASVLNPYQWQRSKKVVDASMVDAKGYTYGNGYPQARTISIGIDTKF</sequence>
<keyword evidence="9" id="KW-0675">Receptor</keyword>
<dbReference type="RefSeq" id="WP_345003761.1">
    <property type="nucleotide sequence ID" value="NZ_BAABCY010000006.1"/>
</dbReference>
<evidence type="ECO:0000259" key="8">
    <source>
        <dbReference type="Pfam" id="PF07715"/>
    </source>
</evidence>
<keyword evidence="4 7" id="KW-0812">Transmembrane</keyword>
<dbReference type="NCBIfam" id="TIGR04056">
    <property type="entry name" value="OMP_RagA_SusC"/>
    <property type="match status" value="1"/>
</dbReference>
<keyword evidence="5 7" id="KW-0472">Membrane</keyword>
<dbReference type="InterPro" id="IPR037066">
    <property type="entry name" value="Plug_dom_sf"/>
</dbReference>
<protein>
    <submittedName>
        <fullName evidence="9">TonB-dependent receptor</fullName>
    </submittedName>
</protein>
<dbReference type="InterPro" id="IPR012910">
    <property type="entry name" value="Plug_dom"/>
</dbReference>
<keyword evidence="6 7" id="KW-0998">Cell outer membrane</keyword>